<feature type="domain" description="CBS" evidence="21">
    <location>
        <begin position="96"/>
        <end position="154"/>
    </location>
</feature>
<accession>A0A8T7M8F9</accession>
<feature type="binding site" evidence="13 15">
    <location>
        <position position="305"/>
    </location>
    <ligand>
        <name>IMP</name>
        <dbReference type="ChEBI" id="CHEBI:58053"/>
    </ligand>
</feature>
<dbReference type="EC" id="1.1.1.205" evidence="13 20"/>
<keyword evidence="7 13" id="KW-0658">Purine biosynthesis</keyword>
<feature type="binding site" evidence="13">
    <location>
        <position position="476"/>
    </location>
    <ligand>
        <name>K(+)</name>
        <dbReference type="ChEBI" id="CHEBI:29103"/>
        <note>ligand shared between two tetrameric partners</note>
    </ligand>
</feature>
<feature type="binding site" evidence="13 16">
    <location>
        <begin position="250"/>
        <end position="252"/>
    </location>
    <ligand>
        <name>NAD(+)</name>
        <dbReference type="ChEBI" id="CHEBI:57540"/>
    </ligand>
</feature>
<dbReference type="PIRSF" id="PIRSF000130">
    <property type="entry name" value="IMPDH"/>
    <property type="match status" value="1"/>
</dbReference>
<keyword evidence="6 13" id="KW-0332">GMP biosynthesis</keyword>
<dbReference type="InterPro" id="IPR001093">
    <property type="entry name" value="IMP_DH_GMPRt"/>
</dbReference>
<evidence type="ECO:0000256" key="9">
    <source>
        <dbReference type="ARBA" id="ARBA00023002"/>
    </source>
</evidence>
<dbReference type="SMART" id="SM00116">
    <property type="entry name" value="CBS"/>
    <property type="match status" value="2"/>
</dbReference>
<comment type="similarity">
    <text evidence="2 13 19">Belongs to the IMPDH/GMPR family.</text>
</comment>
<dbReference type="InterPro" id="IPR015875">
    <property type="entry name" value="IMP_DH/GMP_Rdtase_CS"/>
</dbReference>
<feature type="binding site" evidence="13 15">
    <location>
        <begin position="363"/>
        <end position="364"/>
    </location>
    <ligand>
        <name>IMP</name>
        <dbReference type="ChEBI" id="CHEBI:58053"/>
    </ligand>
</feature>
<dbReference type="Proteomes" id="UP000521676">
    <property type="component" value="Unassembled WGS sequence"/>
</dbReference>
<dbReference type="SMART" id="SM01240">
    <property type="entry name" value="IMPDH"/>
    <property type="match status" value="1"/>
</dbReference>
<feature type="active site" description="Thioimidate intermediate" evidence="13 14">
    <location>
        <position position="307"/>
    </location>
</feature>
<dbReference type="PANTHER" id="PTHR11911:SF111">
    <property type="entry name" value="INOSINE-5'-MONOPHOSPHATE DEHYDROGENASE"/>
    <property type="match status" value="1"/>
</dbReference>
<evidence type="ECO:0000256" key="3">
    <source>
        <dbReference type="ARBA" id="ARBA00011881"/>
    </source>
</evidence>
<dbReference type="Pfam" id="PF00571">
    <property type="entry name" value="CBS"/>
    <property type="match status" value="2"/>
</dbReference>
<dbReference type="RefSeq" id="WP_341470286.1">
    <property type="nucleotide sequence ID" value="NZ_CP128400.1"/>
</dbReference>
<evidence type="ECO:0000256" key="18">
    <source>
        <dbReference type="PROSITE-ProRule" id="PRU00703"/>
    </source>
</evidence>
<dbReference type="InterPro" id="IPR013785">
    <property type="entry name" value="Aldolase_TIM"/>
</dbReference>
<comment type="subunit">
    <text evidence="3 13">Homotetramer.</text>
</comment>
<keyword evidence="25" id="KW-1185">Reference proteome</keyword>
<feature type="binding site" evidence="13">
    <location>
        <position position="474"/>
    </location>
    <ligand>
        <name>K(+)</name>
        <dbReference type="ChEBI" id="CHEBI:29103"/>
        <note>ligand shared between two tetrameric partners</note>
    </ligand>
</feature>
<dbReference type="Proteomes" id="UP001431572">
    <property type="component" value="Chromosome 2"/>
</dbReference>
<evidence type="ECO:0000256" key="6">
    <source>
        <dbReference type="ARBA" id="ARBA00022749"/>
    </source>
</evidence>
<dbReference type="EMBL" id="JACATZ010000003">
    <property type="protein sequence ID" value="NWJ48447.1"/>
    <property type="molecule type" value="Genomic_DNA"/>
</dbReference>
<evidence type="ECO:0000256" key="17">
    <source>
        <dbReference type="PIRSR" id="PIRSR000130-4"/>
    </source>
</evidence>
<comment type="pathway">
    <text evidence="13 20">Purine metabolism; XMP biosynthesis via de novo pathway; XMP from IMP: step 1/1.</text>
</comment>
<evidence type="ECO:0000256" key="20">
    <source>
        <dbReference type="RuleBase" id="RU003928"/>
    </source>
</evidence>
<dbReference type="InterPro" id="IPR000644">
    <property type="entry name" value="CBS_dom"/>
</dbReference>
<comment type="catalytic activity">
    <reaction evidence="12 13 20">
        <text>IMP + NAD(+) + H2O = XMP + NADH + H(+)</text>
        <dbReference type="Rhea" id="RHEA:11708"/>
        <dbReference type="ChEBI" id="CHEBI:15377"/>
        <dbReference type="ChEBI" id="CHEBI:15378"/>
        <dbReference type="ChEBI" id="CHEBI:57464"/>
        <dbReference type="ChEBI" id="CHEBI:57540"/>
        <dbReference type="ChEBI" id="CHEBI:57945"/>
        <dbReference type="ChEBI" id="CHEBI:58053"/>
        <dbReference type="EC" id="1.1.1.205"/>
    </reaction>
</comment>
<feature type="binding site" evidence="13 16">
    <location>
        <begin position="300"/>
        <end position="302"/>
    </location>
    <ligand>
        <name>NAD(+)</name>
        <dbReference type="ChEBI" id="CHEBI:57540"/>
    </ligand>
</feature>
<evidence type="ECO:0000256" key="4">
    <source>
        <dbReference type="ARBA" id="ARBA00022723"/>
    </source>
</evidence>
<keyword evidence="9 13" id="KW-0560">Oxidoreductase</keyword>
<dbReference type="SUPFAM" id="SSF51412">
    <property type="entry name" value="Inosine monophosphate dehydrogenase (IMPDH)"/>
    <property type="match status" value="2"/>
</dbReference>
<feature type="domain" description="CBS" evidence="21">
    <location>
        <begin position="156"/>
        <end position="213"/>
    </location>
</feature>
<protein>
    <recommendedName>
        <fullName evidence="13 20">Inosine-5'-monophosphate dehydrogenase</fullName>
        <shortName evidence="13">IMP dehydrogenase</shortName>
        <shortName evidence="13">IMPD</shortName>
        <shortName evidence="13">IMPDH</shortName>
        <ecNumber evidence="13 20">1.1.1.205</ecNumber>
    </recommendedName>
</protein>
<dbReference type="PROSITE" id="PS00487">
    <property type="entry name" value="IMP_DH_GMP_RED"/>
    <property type="match status" value="1"/>
</dbReference>
<keyword evidence="8 13" id="KW-0630">Potassium</keyword>
<dbReference type="AlphaFoldDB" id="A0A8T7M8F9"/>
<evidence type="ECO:0000256" key="15">
    <source>
        <dbReference type="PIRSR" id="PIRSR000130-2"/>
    </source>
</evidence>
<dbReference type="GO" id="GO:0006177">
    <property type="term" value="P:GMP biosynthetic process"/>
    <property type="evidence" value="ECO:0007669"/>
    <property type="project" value="UniProtKB-UniRule"/>
</dbReference>
<dbReference type="InterPro" id="IPR005990">
    <property type="entry name" value="IMP_DH"/>
</dbReference>
<feature type="binding site" evidence="13 15">
    <location>
        <begin position="387"/>
        <end position="391"/>
    </location>
    <ligand>
        <name>IMP</name>
        <dbReference type="ChEBI" id="CHEBI:58053"/>
    </ligand>
</feature>
<name>A0A8T7M8F9_9CHLR</name>
<dbReference type="Gene3D" id="3.20.20.70">
    <property type="entry name" value="Aldolase class I"/>
    <property type="match status" value="1"/>
</dbReference>
<evidence type="ECO:0000313" key="22">
    <source>
        <dbReference type="EMBL" id="NWJ48447.1"/>
    </source>
</evidence>
<dbReference type="Pfam" id="PF00478">
    <property type="entry name" value="IMPDH"/>
    <property type="match status" value="1"/>
</dbReference>
<evidence type="ECO:0000256" key="10">
    <source>
        <dbReference type="ARBA" id="ARBA00023027"/>
    </source>
</evidence>
<evidence type="ECO:0000313" key="25">
    <source>
        <dbReference type="Proteomes" id="UP001431572"/>
    </source>
</evidence>
<evidence type="ECO:0000313" key="23">
    <source>
        <dbReference type="EMBL" id="WJW68381.1"/>
    </source>
</evidence>
<feature type="binding site" evidence="13">
    <location>
        <position position="475"/>
    </location>
    <ligand>
        <name>K(+)</name>
        <dbReference type="ChEBI" id="CHEBI:29103"/>
        <note>ligand shared between two tetrameric partners</note>
    </ligand>
</feature>
<dbReference type="CDD" id="cd04601">
    <property type="entry name" value="CBS_pair_IMPDH"/>
    <property type="match status" value="1"/>
</dbReference>
<evidence type="ECO:0000256" key="16">
    <source>
        <dbReference type="PIRSR" id="PIRSR000130-3"/>
    </source>
</evidence>
<feature type="active site" description="Proton acceptor" evidence="13 14">
    <location>
        <position position="405"/>
    </location>
</feature>
<evidence type="ECO:0000256" key="7">
    <source>
        <dbReference type="ARBA" id="ARBA00022755"/>
    </source>
</evidence>
<proteinExistence type="inferred from homology"/>
<dbReference type="GO" id="GO:0000166">
    <property type="term" value="F:nucleotide binding"/>
    <property type="evidence" value="ECO:0007669"/>
    <property type="project" value="UniProtKB-UniRule"/>
</dbReference>
<evidence type="ECO:0000256" key="11">
    <source>
        <dbReference type="ARBA" id="ARBA00023122"/>
    </source>
</evidence>
<dbReference type="EMBL" id="CP128400">
    <property type="protein sequence ID" value="WJW68381.1"/>
    <property type="molecule type" value="Genomic_DNA"/>
</dbReference>
<evidence type="ECO:0000256" key="8">
    <source>
        <dbReference type="ARBA" id="ARBA00022958"/>
    </source>
</evidence>
<keyword evidence="5" id="KW-0677">Repeat</keyword>
<organism evidence="22 24">
    <name type="scientific">Candidatus Chlorohelix allophototropha</name>
    <dbReference type="NCBI Taxonomy" id="3003348"/>
    <lineage>
        <taxon>Bacteria</taxon>
        <taxon>Bacillati</taxon>
        <taxon>Chloroflexota</taxon>
        <taxon>Chloroflexia</taxon>
        <taxon>Candidatus Chloroheliales</taxon>
        <taxon>Candidatus Chloroheliaceae</taxon>
        <taxon>Candidatus Chlorohelix</taxon>
    </lineage>
</organism>
<reference evidence="22 24" key="1">
    <citation type="submission" date="2020-06" db="EMBL/GenBank/DDBJ databases">
        <title>Anoxygenic phototrophic Chloroflexota member uses a Type I reaction center.</title>
        <authorList>
            <person name="Tsuji J.M."/>
            <person name="Shaw N.A."/>
            <person name="Nagashima S."/>
            <person name="Venkiteswaran J."/>
            <person name="Schiff S.L."/>
            <person name="Hanada S."/>
            <person name="Tank M."/>
            <person name="Neufeld J.D."/>
        </authorList>
    </citation>
    <scope>NUCLEOTIDE SEQUENCE [LARGE SCALE GENOMIC DNA]</scope>
    <source>
        <strain evidence="22">L227-S17</strain>
    </source>
</reference>
<dbReference type="PROSITE" id="PS51371">
    <property type="entry name" value="CBS"/>
    <property type="match status" value="2"/>
</dbReference>
<evidence type="ECO:0000313" key="24">
    <source>
        <dbReference type="Proteomes" id="UP000521676"/>
    </source>
</evidence>
<evidence type="ECO:0000256" key="19">
    <source>
        <dbReference type="RuleBase" id="RU003927"/>
    </source>
</evidence>
<dbReference type="CDD" id="cd00381">
    <property type="entry name" value="IMPDH"/>
    <property type="match status" value="1"/>
</dbReference>
<dbReference type="NCBIfam" id="TIGR01302">
    <property type="entry name" value="IMP_dehydrog"/>
    <property type="match status" value="1"/>
</dbReference>
<keyword evidence="10 13" id="KW-0520">NAD</keyword>
<feature type="binding site" evidence="13 15">
    <location>
        <position position="420"/>
    </location>
    <ligand>
        <name>IMP</name>
        <dbReference type="ChEBI" id="CHEBI:58053"/>
    </ligand>
</feature>
<evidence type="ECO:0000259" key="21">
    <source>
        <dbReference type="PROSITE" id="PS51371"/>
    </source>
</evidence>
<dbReference type="PANTHER" id="PTHR11911">
    <property type="entry name" value="INOSINE-5-MONOPHOSPHATE DEHYDROGENASE RELATED"/>
    <property type="match status" value="1"/>
</dbReference>
<evidence type="ECO:0000256" key="13">
    <source>
        <dbReference type="HAMAP-Rule" id="MF_01964"/>
    </source>
</evidence>
<dbReference type="FunFam" id="3.20.20.70:FF:000003">
    <property type="entry name" value="GMP reductase"/>
    <property type="match status" value="1"/>
</dbReference>
<comment type="cofactor">
    <cofactor evidence="1 13">
        <name>K(+)</name>
        <dbReference type="ChEBI" id="CHEBI:29103"/>
    </cofactor>
</comment>
<feature type="binding site" description="in other chain" evidence="13 17">
    <location>
        <position position="307"/>
    </location>
    <ligand>
        <name>K(+)</name>
        <dbReference type="ChEBI" id="CHEBI:29103"/>
        <note>ligand shared between two tetrameric partners</note>
    </ligand>
</feature>
<comment type="function">
    <text evidence="13">Catalyzes the conversion of inosine 5'-phosphate (IMP) to xanthosine 5'-phosphate (XMP), the first committed and rate-limiting step in the de novo synthesis of guanine nucleotides, and therefore plays an important role in the regulation of cell growth.</text>
</comment>
<keyword evidence="4 13" id="KW-0479">Metal-binding</keyword>
<feature type="binding site" evidence="13 15">
    <location>
        <begin position="340"/>
        <end position="342"/>
    </location>
    <ligand>
        <name>IMP</name>
        <dbReference type="ChEBI" id="CHEBI:58053"/>
    </ligand>
</feature>
<comment type="activity regulation">
    <text evidence="13">Mycophenolic acid (MPA) is a non-competitive inhibitor that prevents formation of the closed enzyme conformation by binding to the same site as the amobile flap. In contrast, mizoribine monophosphate (MZP) is a competitive inhibitor that induces the closed conformation. MPA is a potent inhibitor of mammalian IMPDHs but a poor inhibitor of the bacterial enzymes. MZP is a more potent inhibitor of bacterial IMPDH.</text>
</comment>
<gene>
    <name evidence="13 22" type="primary">guaB</name>
    <name evidence="22" type="ORF">HXX08_21535</name>
    <name evidence="23" type="ORF">OZ401_003991</name>
</gene>
<dbReference type="HAMAP" id="MF_01964">
    <property type="entry name" value="IMPDH"/>
    <property type="match status" value="1"/>
</dbReference>
<dbReference type="GO" id="GO:0003938">
    <property type="term" value="F:IMP dehydrogenase activity"/>
    <property type="evidence" value="ECO:0007669"/>
    <property type="project" value="UniProtKB-UniRule"/>
</dbReference>
<evidence type="ECO:0000256" key="5">
    <source>
        <dbReference type="ARBA" id="ARBA00022737"/>
    </source>
</evidence>
<evidence type="ECO:0000256" key="1">
    <source>
        <dbReference type="ARBA" id="ARBA00001958"/>
    </source>
</evidence>
<dbReference type="GO" id="GO:0006183">
    <property type="term" value="P:GTP biosynthetic process"/>
    <property type="evidence" value="ECO:0007669"/>
    <property type="project" value="TreeGrafter"/>
</dbReference>
<reference evidence="23" key="2">
    <citation type="journal article" date="2024" name="Nature">
        <title>Anoxygenic phototroph of the Chloroflexota uses a type I reaction centre.</title>
        <authorList>
            <person name="Tsuji J.M."/>
            <person name="Shaw N.A."/>
            <person name="Nagashima S."/>
            <person name="Venkiteswaran J.J."/>
            <person name="Schiff S.L."/>
            <person name="Watanabe T."/>
            <person name="Fukui M."/>
            <person name="Hanada S."/>
            <person name="Tank M."/>
            <person name="Neufeld J.D."/>
        </authorList>
    </citation>
    <scope>NUCLEOTIDE SEQUENCE</scope>
    <source>
        <strain evidence="23">L227-S17</strain>
    </source>
</reference>
<feature type="binding site" description="in other chain" evidence="13 17">
    <location>
        <position position="304"/>
    </location>
    <ligand>
        <name>K(+)</name>
        <dbReference type="ChEBI" id="CHEBI:29103"/>
        <note>ligand shared between two tetrameric partners</note>
    </ligand>
</feature>
<evidence type="ECO:0000256" key="2">
    <source>
        <dbReference type="ARBA" id="ARBA00005502"/>
    </source>
</evidence>
<evidence type="ECO:0000256" key="12">
    <source>
        <dbReference type="ARBA" id="ARBA00048028"/>
    </source>
</evidence>
<evidence type="ECO:0000256" key="14">
    <source>
        <dbReference type="PIRSR" id="PIRSR000130-1"/>
    </source>
</evidence>
<feature type="binding site" description="in other chain" evidence="13 17">
    <location>
        <position position="302"/>
    </location>
    <ligand>
        <name>K(+)</name>
        <dbReference type="ChEBI" id="CHEBI:29103"/>
        <note>ligand shared between two tetrameric partners</note>
    </ligand>
</feature>
<dbReference type="GO" id="GO:0046872">
    <property type="term" value="F:metal ion binding"/>
    <property type="evidence" value="ECO:0007669"/>
    <property type="project" value="UniProtKB-UniRule"/>
</dbReference>
<sequence length="495" mass="53392">MAISDRFVYTGLTFDDVLLIPSDSEVIPATVDVSTNLTQNIRLKIPLLSSPMDTVTEARMAIALAQEGGLGVIHRNLTIERQAEEVDKVKRSEAGMILDPITLKPTTNLSEGLAMMEKFHISGIPITDDRGLLVGILTNRDIRFEEDFSKPISELMTNKRLITAPMGTTLDEAKKILHQYRIEKLPIVDEHGFLKGLITVKDIQKKIKYPNAAKDHIGRLLCGAALGVGRDMLDRAGELVRHNVDVLVLDSSHGHARAVQRAVTQLKEKFPNVAIIAGNVATGDGTEALIKAGADAVRIGVGPGSICTTRVVTGVGVPQVTAIMEAAEVGAKYNIPVIADGGVKYSGDITKALAAGASTVMIGSLFAGVEESPGDVVLFQGEHFKEYRGMGSMGAMKAGEGARERYHQDEIKDSVKLVPEGIEGRVPYRGSLSNLVFQLMGGLRSGMGYVGAGSINELQTNSRFMQITSASLKESHPHDVVITKEAPNYEVRYRD</sequence>
<keyword evidence="11 18" id="KW-0129">CBS domain</keyword>